<dbReference type="PROSITE" id="PS50932">
    <property type="entry name" value="HTH_LACI_2"/>
    <property type="match status" value="1"/>
</dbReference>
<evidence type="ECO:0000259" key="4">
    <source>
        <dbReference type="PROSITE" id="PS50932"/>
    </source>
</evidence>
<keyword evidence="2" id="KW-0238">DNA-binding</keyword>
<organism evidence="5 6">
    <name type="scientific">Lactobacillus intestinalis</name>
    <dbReference type="NCBI Taxonomy" id="151781"/>
    <lineage>
        <taxon>Bacteria</taxon>
        <taxon>Bacillati</taxon>
        <taxon>Bacillota</taxon>
        <taxon>Bacilli</taxon>
        <taxon>Lactobacillales</taxon>
        <taxon>Lactobacillaceae</taxon>
        <taxon>Lactobacillus</taxon>
    </lineage>
</organism>
<dbReference type="GO" id="GO:0000976">
    <property type="term" value="F:transcription cis-regulatory region binding"/>
    <property type="evidence" value="ECO:0007669"/>
    <property type="project" value="TreeGrafter"/>
</dbReference>
<dbReference type="SMART" id="SM00354">
    <property type="entry name" value="HTH_LACI"/>
    <property type="match status" value="1"/>
</dbReference>
<dbReference type="InterPro" id="IPR000843">
    <property type="entry name" value="HTH_LacI"/>
</dbReference>
<evidence type="ECO:0000313" key="6">
    <source>
        <dbReference type="Proteomes" id="UP000309117"/>
    </source>
</evidence>
<dbReference type="Proteomes" id="UP000309117">
    <property type="component" value="Unassembled WGS sequence"/>
</dbReference>
<dbReference type="Pfam" id="PF00356">
    <property type="entry name" value="LacI"/>
    <property type="match status" value="1"/>
</dbReference>
<gene>
    <name evidence="5" type="ORF">E5351_07950</name>
</gene>
<keyword evidence="1" id="KW-0805">Transcription regulation</keyword>
<name>A0A4S2BDV6_9LACO</name>
<proteinExistence type="predicted"/>
<protein>
    <submittedName>
        <fullName evidence="5">LacI family transcriptional regulator</fullName>
    </submittedName>
</protein>
<dbReference type="InterPro" id="IPR010982">
    <property type="entry name" value="Lambda_DNA-bd_dom_sf"/>
</dbReference>
<dbReference type="Pfam" id="PF13377">
    <property type="entry name" value="Peripla_BP_3"/>
    <property type="match status" value="1"/>
</dbReference>
<dbReference type="RefSeq" id="WP_004046006.1">
    <property type="nucleotide sequence ID" value="NZ_AQFR02000003.1"/>
</dbReference>
<accession>A0A4S2BDV6</accession>
<feature type="domain" description="HTH lacI-type" evidence="4">
    <location>
        <begin position="1"/>
        <end position="51"/>
    </location>
</feature>
<reference evidence="5 6" key="1">
    <citation type="submission" date="2019-04" db="EMBL/GenBank/DDBJ databases">
        <title>Microbes associate with the intestines of laboratory mice.</title>
        <authorList>
            <person name="Navarre W."/>
            <person name="Wong E."/>
            <person name="Huang K."/>
            <person name="Tropini C."/>
            <person name="Ng K."/>
            <person name="Yu B."/>
        </authorList>
    </citation>
    <scope>NUCLEOTIDE SEQUENCE [LARGE SCALE GENOMIC DNA]</scope>
    <source>
        <strain evidence="5 6">NM61_E11</strain>
    </source>
</reference>
<dbReference type="SUPFAM" id="SSF53822">
    <property type="entry name" value="Periplasmic binding protein-like I"/>
    <property type="match status" value="1"/>
</dbReference>
<dbReference type="AlphaFoldDB" id="A0A4S2BDV6"/>
<dbReference type="GO" id="GO:0003700">
    <property type="term" value="F:DNA-binding transcription factor activity"/>
    <property type="evidence" value="ECO:0007669"/>
    <property type="project" value="TreeGrafter"/>
</dbReference>
<dbReference type="CDD" id="cd01392">
    <property type="entry name" value="HTH_LacI"/>
    <property type="match status" value="1"/>
</dbReference>
<dbReference type="SUPFAM" id="SSF47413">
    <property type="entry name" value="lambda repressor-like DNA-binding domains"/>
    <property type="match status" value="1"/>
</dbReference>
<keyword evidence="3" id="KW-0804">Transcription</keyword>
<evidence type="ECO:0000256" key="3">
    <source>
        <dbReference type="ARBA" id="ARBA00023163"/>
    </source>
</evidence>
<sequence>MTLKMANIAKMAHVSTSAVSLALNGKAGISQETREKIFKIINETGYEPLRKRRKGGSRKVASCDLMIISDEKGIVNRHYYSLPFFDHLVANLTQSVTGFGTDLRIDNLKINHLIQDLEFLLQTKSITNAIVLGTDLTSTQVKYISSKIKHVVFLDTYFEELNCDFVTMDNYRATYEAANYILEKGYTQIGYAASIKENANFLQRRAGFLDALKNKKISLQNLYKIDPASLTKIGPLAGFSYKNLPEVIFCETDYMALRIIKDLTKNNIKVPDDVKIMGFDDISEGKLASPSLTTIHVPIDQIVNQVIFQLQAQVATSDWNAQKSLIGTHLVVRQSL</sequence>
<dbReference type="Gene3D" id="3.40.50.2300">
    <property type="match status" value="2"/>
</dbReference>
<comment type="caution">
    <text evidence="5">The sequence shown here is derived from an EMBL/GenBank/DDBJ whole genome shotgun (WGS) entry which is preliminary data.</text>
</comment>
<dbReference type="InterPro" id="IPR028082">
    <property type="entry name" value="Peripla_BP_I"/>
</dbReference>
<evidence type="ECO:0000256" key="1">
    <source>
        <dbReference type="ARBA" id="ARBA00023015"/>
    </source>
</evidence>
<dbReference type="EMBL" id="SRYV01000014">
    <property type="protein sequence ID" value="TGY12716.1"/>
    <property type="molecule type" value="Genomic_DNA"/>
</dbReference>
<evidence type="ECO:0000313" key="5">
    <source>
        <dbReference type="EMBL" id="TGY12716.1"/>
    </source>
</evidence>
<dbReference type="InterPro" id="IPR046335">
    <property type="entry name" value="LacI/GalR-like_sensor"/>
</dbReference>
<dbReference type="PANTHER" id="PTHR30146:SF150">
    <property type="entry name" value="ARABINOSE METABOLISM TRANSCRIPTIONAL REPRESSOR"/>
    <property type="match status" value="1"/>
</dbReference>
<evidence type="ECO:0000256" key="2">
    <source>
        <dbReference type="ARBA" id="ARBA00023125"/>
    </source>
</evidence>
<dbReference type="PANTHER" id="PTHR30146">
    <property type="entry name" value="LACI-RELATED TRANSCRIPTIONAL REPRESSOR"/>
    <property type="match status" value="1"/>
</dbReference>
<dbReference type="Gene3D" id="1.10.260.40">
    <property type="entry name" value="lambda repressor-like DNA-binding domains"/>
    <property type="match status" value="1"/>
</dbReference>